<organism evidence="3 4">
    <name type="scientific">Manganibacter manganicus</name>
    <dbReference type="NCBI Taxonomy" id="1873176"/>
    <lineage>
        <taxon>Bacteria</taxon>
        <taxon>Pseudomonadati</taxon>
        <taxon>Pseudomonadota</taxon>
        <taxon>Alphaproteobacteria</taxon>
        <taxon>Hyphomicrobiales</taxon>
        <taxon>Phyllobacteriaceae</taxon>
        <taxon>Manganibacter</taxon>
    </lineage>
</organism>
<comment type="caution">
    <text evidence="3">The sequence shown here is derived from an EMBL/GenBank/DDBJ whole genome shotgun (WGS) entry which is preliminary data.</text>
</comment>
<protein>
    <recommendedName>
        <fullName evidence="2">N,N-dimethylformamidase beta subunit-like C-terminal domain-containing protein</fullName>
    </recommendedName>
</protein>
<accession>A0A1V8RU64</accession>
<feature type="compositionally biased region" description="Polar residues" evidence="1">
    <location>
        <begin position="1"/>
        <end position="11"/>
    </location>
</feature>
<dbReference type="InterPro" id="IPR046540">
    <property type="entry name" value="DMFA2_C"/>
</dbReference>
<dbReference type="EMBL" id="MDET01000005">
    <property type="protein sequence ID" value="OQM76740.1"/>
    <property type="molecule type" value="Genomic_DNA"/>
</dbReference>
<dbReference type="OrthoDB" id="505641at2"/>
<reference evidence="3 4" key="1">
    <citation type="journal article" date="2016" name="Int. J. Syst. Evol. Microbiol.">
        <title>Pseudaminobacter manganicus sp. nov., isolated from sludge of a manganese mine.</title>
        <authorList>
            <person name="Li J."/>
            <person name="Huang J."/>
            <person name="Liao S."/>
            <person name="Wang G."/>
        </authorList>
    </citation>
    <scope>NUCLEOTIDE SEQUENCE [LARGE SCALE GENOMIC DNA]</scope>
    <source>
        <strain evidence="3 4">JH-7</strain>
    </source>
</reference>
<feature type="region of interest" description="Disordered" evidence="1">
    <location>
        <begin position="1"/>
        <end position="30"/>
    </location>
</feature>
<dbReference type="Pfam" id="PF20254">
    <property type="entry name" value="DMFA2_C"/>
    <property type="match status" value="1"/>
</dbReference>
<keyword evidence="4" id="KW-1185">Reference proteome</keyword>
<dbReference type="InterPro" id="IPR029062">
    <property type="entry name" value="Class_I_gatase-like"/>
</dbReference>
<dbReference type="Proteomes" id="UP000191905">
    <property type="component" value="Unassembled WGS sequence"/>
</dbReference>
<dbReference type="AlphaFoldDB" id="A0A1V8RU64"/>
<evidence type="ECO:0000313" key="3">
    <source>
        <dbReference type="EMBL" id="OQM76740.1"/>
    </source>
</evidence>
<dbReference type="RefSeq" id="WP_080918486.1">
    <property type="nucleotide sequence ID" value="NZ_MDET01000005.1"/>
</dbReference>
<dbReference type="SUPFAM" id="SSF52317">
    <property type="entry name" value="Class I glutamine amidotransferase-like"/>
    <property type="match status" value="1"/>
</dbReference>
<sequence length="548" mass="60540">MSGPSQTQSPDVNWRREAVQGNYAERPPSDPGGPIRIWLYADRISYRPGDPIQISVNTNAQRYSIEIYRDGAHRQPVVRRTGLPGTWSATNVNCSEVGCDWPVSVVVSDTESWRSGGFVIRAFVASDCDGVVAESEHVVIFGPSRQTRTTENNDRLLLVAATATWTAYNDWGGSNHYQGLSGPNGNDFAPRLSVQRPYARGFVSIPDEAPRAVLMDQPGILEEPEYPHMEWAYRNGYSKKYVSAGWASFERRFVIWAEKAGYQVDVISQTDLHNDPTILSGYRCVATIGHDEYWSWEMRDAIDAYVDCGGRIARFAGNFMWQIRLEDGGSTQVCYKYTARERDPLMNTGPRHLVTESWEAGEIGRPGASTFGLNATHGMYASWSGCSPRGAKGFPLYRPDHWAFAQTGLYYGDIIGGQSGVFGYEVDGIGYEIRGGLPFVAPGALAPDCMEILALGLSSTIEEGESIKPGHTFLGREDAEYVAMVLTGSADQASIEKTKRGCGAIVYFQRGKGQVFHAGTSDWIMGLVRDDRIVIQITKNVLDRFLGP</sequence>
<proteinExistence type="predicted"/>
<feature type="domain" description="N,N-dimethylformamidase beta subunit-like C-terminal" evidence="2">
    <location>
        <begin position="69"/>
        <end position="528"/>
    </location>
</feature>
<gene>
    <name evidence="3" type="ORF">BFN67_12585</name>
</gene>
<dbReference type="STRING" id="1873176.BFN67_12585"/>
<evidence type="ECO:0000259" key="2">
    <source>
        <dbReference type="Pfam" id="PF20254"/>
    </source>
</evidence>
<name>A0A1V8RU64_9HYPH</name>
<evidence type="ECO:0000256" key="1">
    <source>
        <dbReference type="SAM" id="MobiDB-lite"/>
    </source>
</evidence>
<evidence type="ECO:0000313" key="4">
    <source>
        <dbReference type="Proteomes" id="UP000191905"/>
    </source>
</evidence>